<evidence type="ECO:0000313" key="4">
    <source>
        <dbReference type="EMBL" id="MCQ4615042.1"/>
    </source>
</evidence>
<feature type="compositionally biased region" description="Basic and acidic residues" evidence="1">
    <location>
        <begin position="106"/>
        <end position="125"/>
    </location>
</feature>
<evidence type="ECO:0000313" key="5">
    <source>
        <dbReference type="Proteomes" id="UP001205080"/>
    </source>
</evidence>
<organism evidence="4 5">
    <name type="scientific">Corynebacterium pseudogenitalium</name>
    <dbReference type="NCBI Taxonomy" id="38303"/>
    <lineage>
        <taxon>Bacteria</taxon>
        <taxon>Bacillati</taxon>
        <taxon>Actinomycetota</taxon>
        <taxon>Actinomycetes</taxon>
        <taxon>Mycobacteriales</taxon>
        <taxon>Corynebacteriaceae</taxon>
        <taxon>Corynebacterium</taxon>
    </lineage>
</organism>
<accession>A0ABD4TRU6</accession>
<feature type="compositionally biased region" description="Low complexity" evidence="1">
    <location>
        <begin position="68"/>
        <end position="95"/>
    </location>
</feature>
<proteinExistence type="predicted"/>
<dbReference type="Gene3D" id="3.30.70.2390">
    <property type="match status" value="1"/>
</dbReference>
<dbReference type="AlphaFoldDB" id="A0ABD4TRU6"/>
<dbReference type="InterPro" id="IPR027381">
    <property type="entry name" value="LytR/CpsA/Psr_C"/>
</dbReference>
<keyword evidence="2" id="KW-1133">Transmembrane helix</keyword>
<keyword evidence="2" id="KW-0472">Membrane</keyword>
<reference evidence="4 5" key="1">
    <citation type="submission" date="2021-04" db="EMBL/GenBank/DDBJ databases">
        <title>Corynebacterium genitalium sp. nov. and Corynebacterium genitalium sp. nov., two new species of the genus Corynebacterium.</title>
        <authorList>
            <person name="Jaen-Luchoro D."/>
            <person name="Pinyeiro-Iglesias B."/>
            <person name="Al-Shaer S."/>
            <person name="Karlsson R."/>
            <person name="Gonzales-Siles L."/>
            <person name="Cardew S."/>
            <person name="Jensie-Markopolous S."/>
            <person name="Ohlen M."/>
            <person name="Inganas E."/>
            <person name="Moore E.R.B."/>
        </authorList>
    </citation>
    <scope>NUCLEOTIDE SEQUENCE [LARGE SCALE GENOMIC DNA]</scope>
    <source>
        <strain evidence="4 5">CCUG 55013</strain>
    </source>
</reference>
<dbReference type="RefSeq" id="WP_141742205.1">
    <property type="nucleotide sequence ID" value="NZ_JAGPYW010000015.1"/>
</dbReference>
<feature type="region of interest" description="Disordered" evidence="1">
    <location>
        <begin position="66"/>
        <end position="133"/>
    </location>
</feature>
<dbReference type="EMBL" id="JAGPYW010000015">
    <property type="protein sequence ID" value="MCQ4615042.1"/>
    <property type="molecule type" value="Genomic_DNA"/>
</dbReference>
<feature type="domain" description="LytR/CpsA/Psr regulator C-terminal" evidence="3">
    <location>
        <begin position="141"/>
        <end position="244"/>
    </location>
</feature>
<dbReference type="Pfam" id="PF13399">
    <property type="entry name" value="LytR_C"/>
    <property type="match status" value="1"/>
</dbReference>
<dbReference type="Proteomes" id="UP001205080">
    <property type="component" value="Unassembled WGS sequence"/>
</dbReference>
<gene>
    <name evidence="4" type="ORF">KBX22_09930</name>
</gene>
<keyword evidence="2" id="KW-0812">Transmembrane</keyword>
<evidence type="ECO:0000256" key="1">
    <source>
        <dbReference type="SAM" id="MobiDB-lite"/>
    </source>
</evidence>
<comment type="caution">
    <text evidence="4">The sequence shown here is derived from an EMBL/GenBank/DDBJ whole genome shotgun (WGS) entry which is preliminary data.</text>
</comment>
<sequence length="247" mass="25877">MTNVNPENEYQGAHRRADEDDYDHGYEEAAAPAAAFPKRGVAMILLAVAALLLLWGIYAMNKGDGQDAAAPGTTEATTAQATQATQATTAISAPANPSEQAQPSEKATEQEKPAEEAKPTEKPAEQEQPAPAPAGLAREQAQVYVYNNSGIPDLANRTAGDLAAQYNVANRSNDAAAMNMPEQTYGAFPQTFVFFNPNTPGADAVAAELAQRIGGTPRATTDVPANTSLPREAVEKPEAITVVLAGE</sequence>
<feature type="region of interest" description="Disordered" evidence="1">
    <location>
        <begin position="1"/>
        <end position="20"/>
    </location>
</feature>
<protein>
    <submittedName>
        <fullName evidence="4">LytR C-terminal domain-containing protein</fullName>
    </submittedName>
</protein>
<evidence type="ECO:0000256" key="2">
    <source>
        <dbReference type="SAM" id="Phobius"/>
    </source>
</evidence>
<feature type="transmembrane region" description="Helical" evidence="2">
    <location>
        <begin position="40"/>
        <end position="58"/>
    </location>
</feature>
<evidence type="ECO:0000259" key="3">
    <source>
        <dbReference type="Pfam" id="PF13399"/>
    </source>
</evidence>
<name>A0ABD4TRU6_9CORY</name>